<name>A0A1I3X0F4_9LACT</name>
<protein>
    <recommendedName>
        <fullName evidence="3">histidine kinase</fullName>
        <ecNumber evidence="3">2.7.13.3</ecNumber>
    </recommendedName>
</protein>
<evidence type="ECO:0000256" key="5">
    <source>
        <dbReference type="ARBA" id="ARBA00022553"/>
    </source>
</evidence>
<keyword evidence="8" id="KW-0547">Nucleotide-binding</keyword>
<evidence type="ECO:0000256" key="13">
    <source>
        <dbReference type="ARBA" id="ARBA00023136"/>
    </source>
</evidence>
<dbReference type="PROSITE" id="PS50885">
    <property type="entry name" value="HAMP"/>
    <property type="match status" value="1"/>
</dbReference>
<dbReference type="InterPro" id="IPR036097">
    <property type="entry name" value="HisK_dim/P_sf"/>
</dbReference>
<accession>A0A1I3X0F4</accession>
<keyword evidence="9 17" id="KW-0418">Kinase</keyword>
<dbReference type="InterPro" id="IPR029151">
    <property type="entry name" value="Sensor-like_sf"/>
</dbReference>
<comment type="subcellular location">
    <subcellularLocation>
        <location evidence="2">Cell membrane</location>
        <topology evidence="2">Multi-pass membrane protein</topology>
    </subcellularLocation>
</comment>
<feature type="transmembrane region" description="Helical" evidence="14">
    <location>
        <begin position="168"/>
        <end position="190"/>
    </location>
</feature>
<dbReference type="AlphaFoldDB" id="A0A1I3X0F4"/>
<dbReference type="Gene3D" id="3.30.450.20">
    <property type="entry name" value="PAS domain"/>
    <property type="match status" value="2"/>
</dbReference>
<dbReference type="SMART" id="SM00387">
    <property type="entry name" value="HATPase_c"/>
    <property type="match status" value="1"/>
</dbReference>
<dbReference type="EC" id="2.7.13.3" evidence="3"/>
<evidence type="ECO:0000256" key="3">
    <source>
        <dbReference type="ARBA" id="ARBA00012438"/>
    </source>
</evidence>
<dbReference type="PROSITE" id="PS50109">
    <property type="entry name" value="HIS_KIN"/>
    <property type="match status" value="1"/>
</dbReference>
<dbReference type="GO" id="GO:0016036">
    <property type="term" value="P:cellular response to phosphate starvation"/>
    <property type="evidence" value="ECO:0007669"/>
    <property type="project" value="TreeGrafter"/>
</dbReference>
<dbReference type="Proteomes" id="UP000199589">
    <property type="component" value="Unassembled WGS sequence"/>
</dbReference>
<dbReference type="InterPro" id="IPR003661">
    <property type="entry name" value="HisK_dim/P_dom"/>
</dbReference>
<dbReference type="SUPFAM" id="SSF103190">
    <property type="entry name" value="Sensory domain-like"/>
    <property type="match status" value="1"/>
</dbReference>
<evidence type="ECO:0000313" key="17">
    <source>
        <dbReference type="EMBL" id="SFK12839.1"/>
    </source>
</evidence>
<dbReference type="GO" id="GO:0000155">
    <property type="term" value="F:phosphorelay sensor kinase activity"/>
    <property type="evidence" value="ECO:0007669"/>
    <property type="project" value="InterPro"/>
</dbReference>
<dbReference type="Pfam" id="PF00512">
    <property type="entry name" value="HisKA"/>
    <property type="match status" value="1"/>
</dbReference>
<evidence type="ECO:0000256" key="7">
    <source>
        <dbReference type="ARBA" id="ARBA00022692"/>
    </source>
</evidence>
<dbReference type="SMART" id="SM00388">
    <property type="entry name" value="HisKA"/>
    <property type="match status" value="1"/>
</dbReference>
<dbReference type="PANTHER" id="PTHR45453:SF1">
    <property type="entry name" value="PHOSPHATE REGULON SENSOR PROTEIN PHOR"/>
    <property type="match status" value="1"/>
</dbReference>
<dbReference type="Pfam" id="PF02518">
    <property type="entry name" value="HATPase_c"/>
    <property type="match status" value="1"/>
</dbReference>
<dbReference type="EMBL" id="FOSJ01000011">
    <property type="protein sequence ID" value="SFK12839.1"/>
    <property type="molecule type" value="Genomic_DNA"/>
</dbReference>
<evidence type="ECO:0000256" key="4">
    <source>
        <dbReference type="ARBA" id="ARBA00022475"/>
    </source>
</evidence>
<comment type="catalytic activity">
    <reaction evidence="1">
        <text>ATP + protein L-histidine = ADP + protein N-phospho-L-histidine.</text>
        <dbReference type="EC" id="2.7.13.3"/>
    </reaction>
</comment>
<keyword evidence="18" id="KW-1185">Reference proteome</keyword>
<feature type="domain" description="HAMP" evidence="16">
    <location>
        <begin position="192"/>
        <end position="244"/>
    </location>
</feature>
<dbReference type="Gene3D" id="6.10.340.10">
    <property type="match status" value="1"/>
</dbReference>
<dbReference type="InterPro" id="IPR003660">
    <property type="entry name" value="HAMP_dom"/>
</dbReference>
<keyword evidence="4" id="KW-1003">Cell membrane</keyword>
<dbReference type="RefSeq" id="WP_072694229.1">
    <property type="nucleotide sequence ID" value="NZ_FOSJ01000011.1"/>
</dbReference>
<evidence type="ECO:0000256" key="10">
    <source>
        <dbReference type="ARBA" id="ARBA00022840"/>
    </source>
</evidence>
<dbReference type="STRING" id="258723.GCA_900169305_01989"/>
<evidence type="ECO:0000256" key="14">
    <source>
        <dbReference type="SAM" id="Phobius"/>
    </source>
</evidence>
<dbReference type="FunFam" id="1.10.287.130:FF:000001">
    <property type="entry name" value="Two-component sensor histidine kinase"/>
    <property type="match status" value="1"/>
</dbReference>
<dbReference type="GO" id="GO:0005524">
    <property type="term" value="F:ATP binding"/>
    <property type="evidence" value="ECO:0007669"/>
    <property type="project" value="UniProtKB-KW"/>
</dbReference>
<dbReference type="SUPFAM" id="SSF55785">
    <property type="entry name" value="PYP-like sensor domain (PAS domain)"/>
    <property type="match status" value="1"/>
</dbReference>
<feature type="transmembrane region" description="Helical" evidence="14">
    <location>
        <begin position="7"/>
        <end position="26"/>
    </location>
</feature>
<dbReference type="InterPro" id="IPR003594">
    <property type="entry name" value="HATPase_dom"/>
</dbReference>
<dbReference type="NCBIfam" id="NF046044">
    <property type="entry name" value="PnpS"/>
    <property type="match status" value="1"/>
</dbReference>
<gene>
    <name evidence="17" type="ORF">SAMN04488569_101127</name>
</gene>
<dbReference type="GO" id="GO:0004721">
    <property type="term" value="F:phosphoprotein phosphatase activity"/>
    <property type="evidence" value="ECO:0007669"/>
    <property type="project" value="TreeGrafter"/>
</dbReference>
<evidence type="ECO:0000256" key="6">
    <source>
        <dbReference type="ARBA" id="ARBA00022679"/>
    </source>
</evidence>
<sequence>MKQLRRRILLFFLILFGVFSIIFYYISSNTFIEQAMDQQGDDLQAQLLTLQSQIDEIVDDQDDLPQLNENLEKTASLISERITLIDLSGKVIFDSHVDQNNIENHFDRPEIQAVLEGEDIGTYDRVSSSTDDFRYYAAVPLHNAAGEKIGILRLSKKVEEMIGITDELIRYLLVFITISLILTMLFTFYWTKRIGDPIEEIKYVANKLSHQKYKARYSATSYQEIDGLGQTVNELAGSLESQMQEIKQNDERLRELINHLVIGVMLLDENRQITMVNPIMNEILEENLYGKIGHSYLEVFKSFGLNQLIETAYEKQEFQNREIALLIQDEKIVDVNIVPIPGRAKNTTNYIVLLYDITEIRRLEKVRTDFVANASHELRTPITALKGFSETLLDGALEDREVLIEFLEIMLKESSRLDLMVQDILQLSKLEQKQVRLNVESIEAESVVKEVFQILQQKAELKDIELSVVCDEPVYLEVDHDQLKQIILNLVGNAISYTPEKGIVKVELGYENQEAIIRVIDNGIGIPLEEQSRVFERFYRVDKARSRNAGGTGLGLSIVKYLVENLNGFIELNSEVGKGTTFEIRLPIRFENKILTKK</sequence>
<keyword evidence="5" id="KW-0597">Phosphoprotein</keyword>
<evidence type="ECO:0000256" key="9">
    <source>
        <dbReference type="ARBA" id="ARBA00022777"/>
    </source>
</evidence>
<dbReference type="OrthoDB" id="9813151at2"/>
<dbReference type="InterPro" id="IPR036890">
    <property type="entry name" value="HATPase_C_sf"/>
</dbReference>
<keyword evidence="10" id="KW-0067">ATP-binding</keyword>
<dbReference type="Pfam" id="PF13188">
    <property type="entry name" value="PAS_8"/>
    <property type="match status" value="1"/>
</dbReference>
<dbReference type="CDD" id="cd16922">
    <property type="entry name" value="HATPase_EvgS-ArcB-TorS-like"/>
    <property type="match status" value="1"/>
</dbReference>
<evidence type="ECO:0000256" key="2">
    <source>
        <dbReference type="ARBA" id="ARBA00004651"/>
    </source>
</evidence>
<dbReference type="CDD" id="cd00082">
    <property type="entry name" value="HisKA"/>
    <property type="match status" value="1"/>
</dbReference>
<keyword evidence="13 14" id="KW-0472">Membrane</keyword>
<dbReference type="Pfam" id="PF16736">
    <property type="entry name" value="sCache_like"/>
    <property type="match status" value="1"/>
</dbReference>
<evidence type="ECO:0000259" key="15">
    <source>
        <dbReference type="PROSITE" id="PS50109"/>
    </source>
</evidence>
<evidence type="ECO:0000256" key="8">
    <source>
        <dbReference type="ARBA" id="ARBA00022741"/>
    </source>
</evidence>
<dbReference type="GO" id="GO:0005886">
    <property type="term" value="C:plasma membrane"/>
    <property type="evidence" value="ECO:0007669"/>
    <property type="project" value="UniProtKB-SubCell"/>
</dbReference>
<keyword evidence="7 14" id="KW-0812">Transmembrane</keyword>
<dbReference type="SUPFAM" id="SSF55874">
    <property type="entry name" value="ATPase domain of HSP90 chaperone/DNA topoisomerase II/histidine kinase"/>
    <property type="match status" value="1"/>
</dbReference>
<evidence type="ECO:0000256" key="12">
    <source>
        <dbReference type="ARBA" id="ARBA00023012"/>
    </source>
</evidence>
<dbReference type="PRINTS" id="PR00344">
    <property type="entry name" value="BCTRLSENSOR"/>
</dbReference>
<keyword evidence="6" id="KW-0808">Transferase</keyword>
<keyword evidence="11 14" id="KW-1133">Transmembrane helix</keyword>
<dbReference type="PANTHER" id="PTHR45453">
    <property type="entry name" value="PHOSPHATE REGULON SENSOR PROTEIN PHOR"/>
    <property type="match status" value="1"/>
</dbReference>
<dbReference type="InterPro" id="IPR035965">
    <property type="entry name" value="PAS-like_dom_sf"/>
</dbReference>
<evidence type="ECO:0000259" key="16">
    <source>
        <dbReference type="PROSITE" id="PS50885"/>
    </source>
</evidence>
<dbReference type="InterPro" id="IPR000014">
    <property type="entry name" value="PAS"/>
</dbReference>
<organism evidence="17 18">
    <name type="scientific">Marinilactibacillus piezotolerans</name>
    <dbReference type="NCBI Taxonomy" id="258723"/>
    <lineage>
        <taxon>Bacteria</taxon>
        <taxon>Bacillati</taxon>
        <taxon>Bacillota</taxon>
        <taxon>Bacilli</taxon>
        <taxon>Lactobacillales</taxon>
        <taxon>Carnobacteriaceae</taxon>
        <taxon>Marinilactibacillus</taxon>
    </lineage>
</organism>
<dbReference type="InterPro" id="IPR004358">
    <property type="entry name" value="Sig_transdc_His_kin-like_C"/>
</dbReference>
<proteinExistence type="predicted"/>
<dbReference type="InterPro" id="IPR031967">
    <property type="entry name" value="PhoR_single_Cache-like_dom"/>
</dbReference>
<evidence type="ECO:0000256" key="11">
    <source>
        <dbReference type="ARBA" id="ARBA00022989"/>
    </source>
</evidence>
<dbReference type="SMART" id="SM00304">
    <property type="entry name" value="HAMP"/>
    <property type="match status" value="1"/>
</dbReference>
<dbReference type="SUPFAM" id="SSF47384">
    <property type="entry name" value="Homodimeric domain of signal transducing histidine kinase"/>
    <property type="match status" value="1"/>
</dbReference>
<evidence type="ECO:0000313" key="18">
    <source>
        <dbReference type="Proteomes" id="UP000199589"/>
    </source>
</evidence>
<reference evidence="18" key="1">
    <citation type="submission" date="2016-10" db="EMBL/GenBank/DDBJ databases">
        <authorList>
            <person name="Varghese N."/>
            <person name="Submissions S."/>
        </authorList>
    </citation>
    <scope>NUCLEOTIDE SEQUENCE [LARGE SCALE GENOMIC DNA]</scope>
    <source>
        <strain evidence="18">DSM 16108</strain>
    </source>
</reference>
<dbReference type="InterPro" id="IPR005467">
    <property type="entry name" value="His_kinase_dom"/>
</dbReference>
<dbReference type="FunFam" id="3.30.565.10:FF:000006">
    <property type="entry name" value="Sensor histidine kinase WalK"/>
    <property type="match status" value="1"/>
</dbReference>
<keyword evidence="12" id="KW-0902">Two-component regulatory system</keyword>
<feature type="domain" description="Histidine kinase" evidence="15">
    <location>
        <begin position="373"/>
        <end position="590"/>
    </location>
</feature>
<dbReference type="InterPro" id="IPR050351">
    <property type="entry name" value="BphY/WalK/GraS-like"/>
</dbReference>
<dbReference type="Gene3D" id="1.10.287.130">
    <property type="match status" value="1"/>
</dbReference>
<evidence type="ECO:0000256" key="1">
    <source>
        <dbReference type="ARBA" id="ARBA00000085"/>
    </source>
</evidence>
<dbReference type="Gene3D" id="3.30.565.10">
    <property type="entry name" value="Histidine kinase-like ATPase, C-terminal domain"/>
    <property type="match status" value="1"/>
</dbReference>